<dbReference type="AlphaFoldDB" id="A0A2P5CK44"/>
<dbReference type="EMBL" id="JXTB01000121">
    <property type="protein sequence ID" value="PON61417.1"/>
    <property type="molecule type" value="Genomic_DNA"/>
</dbReference>
<reference evidence="2" key="1">
    <citation type="submission" date="2016-06" db="EMBL/GenBank/DDBJ databases">
        <title>Parallel loss of symbiosis genes in relatives of nitrogen-fixing non-legume Parasponia.</title>
        <authorList>
            <person name="Van Velzen R."/>
            <person name="Holmer R."/>
            <person name="Bu F."/>
            <person name="Rutten L."/>
            <person name="Van Zeijl A."/>
            <person name="Liu W."/>
            <person name="Santuari L."/>
            <person name="Cao Q."/>
            <person name="Sharma T."/>
            <person name="Shen D."/>
            <person name="Roswanjaya Y."/>
            <person name="Wardhani T."/>
            <person name="Kalhor M.S."/>
            <person name="Jansen J."/>
            <person name="Van den Hoogen J."/>
            <person name="Gungor B."/>
            <person name="Hartog M."/>
            <person name="Hontelez J."/>
            <person name="Verver J."/>
            <person name="Yang W.-C."/>
            <person name="Schijlen E."/>
            <person name="Repin R."/>
            <person name="Schilthuizen M."/>
            <person name="Schranz E."/>
            <person name="Heidstra R."/>
            <person name="Miyata K."/>
            <person name="Fedorova E."/>
            <person name="Kohlen W."/>
            <person name="Bisseling T."/>
            <person name="Smit S."/>
            <person name="Geurts R."/>
        </authorList>
    </citation>
    <scope>NUCLEOTIDE SEQUENCE [LARGE SCALE GENOMIC DNA]</scope>
    <source>
        <strain evidence="2">cv. WU1-14</strain>
    </source>
</reference>
<accession>A0A2P5CK44</accession>
<dbReference type="Proteomes" id="UP000237105">
    <property type="component" value="Unassembled WGS sequence"/>
</dbReference>
<keyword evidence="2" id="KW-1185">Reference proteome</keyword>
<evidence type="ECO:0000313" key="1">
    <source>
        <dbReference type="EMBL" id="PON61417.1"/>
    </source>
</evidence>
<protein>
    <submittedName>
        <fullName evidence="1">Uncharacterized protein</fullName>
    </submittedName>
</protein>
<name>A0A2P5CK44_PARAD</name>
<comment type="caution">
    <text evidence="1">The sequence shown here is derived from an EMBL/GenBank/DDBJ whole genome shotgun (WGS) entry which is preliminary data.</text>
</comment>
<dbReference type="OrthoDB" id="10460619at2759"/>
<organism evidence="1 2">
    <name type="scientific">Parasponia andersonii</name>
    <name type="common">Sponia andersonii</name>
    <dbReference type="NCBI Taxonomy" id="3476"/>
    <lineage>
        <taxon>Eukaryota</taxon>
        <taxon>Viridiplantae</taxon>
        <taxon>Streptophyta</taxon>
        <taxon>Embryophyta</taxon>
        <taxon>Tracheophyta</taxon>
        <taxon>Spermatophyta</taxon>
        <taxon>Magnoliopsida</taxon>
        <taxon>eudicotyledons</taxon>
        <taxon>Gunneridae</taxon>
        <taxon>Pentapetalae</taxon>
        <taxon>rosids</taxon>
        <taxon>fabids</taxon>
        <taxon>Rosales</taxon>
        <taxon>Cannabaceae</taxon>
        <taxon>Parasponia</taxon>
    </lineage>
</organism>
<sequence length="94" mass="10696">MDLNEKSLLLDIDSSSGELPCHAITFGFLYSNTNYTEKVAQNPWKRSHISITKEKTSEILRTLAPFYLLGRSNHCFFSDEVSNRLKPSSPEESL</sequence>
<evidence type="ECO:0000313" key="2">
    <source>
        <dbReference type="Proteomes" id="UP000237105"/>
    </source>
</evidence>
<proteinExistence type="predicted"/>
<gene>
    <name evidence="1" type="ORF">PanWU01x14_145370</name>
</gene>